<evidence type="ECO:0000256" key="6">
    <source>
        <dbReference type="ARBA" id="ARBA00022989"/>
    </source>
</evidence>
<evidence type="ECO:0000256" key="2">
    <source>
        <dbReference type="ARBA" id="ARBA00009772"/>
    </source>
</evidence>
<feature type="transmembrane region" description="Helical" evidence="10">
    <location>
        <begin position="6"/>
        <end position="27"/>
    </location>
</feature>
<keyword evidence="11" id="KW-0282">Flagellum</keyword>
<comment type="caution">
    <text evidence="11">The sequence shown here is derived from an EMBL/GenBank/DDBJ whole genome shotgun (WGS) entry which is preliminary data.</text>
</comment>
<comment type="similarity">
    <text evidence="2 10">Belongs to the FliR/MopE/SpaR family.</text>
</comment>
<feature type="transmembrane region" description="Helical" evidence="10">
    <location>
        <begin position="121"/>
        <end position="139"/>
    </location>
</feature>
<dbReference type="Pfam" id="PF01311">
    <property type="entry name" value="Bac_export_1"/>
    <property type="match status" value="1"/>
</dbReference>
<feature type="transmembrane region" description="Helical" evidence="10">
    <location>
        <begin position="175"/>
        <end position="197"/>
    </location>
</feature>
<keyword evidence="11" id="KW-0969">Cilium</keyword>
<accession>A0ABW2NP09</accession>
<dbReference type="InterPro" id="IPR006303">
    <property type="entry name" value="FliR"/>
</dbReference>
<gene>
    <name evidence="11" type="primary">fliR</name>
    <name evidence="11" type="ORF">ACFQPF_10865</name>
</gene>
<feature type="transmembrane region" description="Helical" evidence="10">
    <location>
        <begin position="218"/>
        <end position="241"/>
    </location>
</feature>
<protein>
    <recommendedName>
        <fullName evidence="3 9">Flagellar biosynthetic protein FliR</fullName>
    </recommendedName>
</protein>
<keyword evidence="5 10" id="KW-0812">Transmembrane</keyword>
<organism evidence="11 12">
    <name type="scientific">Fictibacillus iocasae</name>
    <dbReference type="NCBI Taxonomy" id="2715437"/>
    <lineage>
        <taxon>Bacteria</taxon>
        <taxon>Bacillati</taxon>
        <taxon>Bacillota</taxon>
        <taxon>Bacilli</taxon>
        <taxon>Bacillales</taxon>
        <taxon>Fictibacillaceae</taxon>
        <taxon>Fictibacillus</taxon>
    </lineage>
</organism>
<keyword evidence="4 10" id="KW-1003">Cell membrane</keyword>
<dbReference type="PANTHER" id="PTHR30065">
    <property type="entry name" value="FLAGELLAR BIOSYNTHETIC PROTEIN FLIR"/>
    <property type="match status" value="1"/>
</dbReference>
<evidence type="ECO:0000256" key="8">
    <source>
        <dbReference type="ARBA" id="ARBA00023143"/>
    </source>
</evidence>
<evidence type="ECO:0000256" key="5">
    <source>
        <dbReference type="ARBA" id="ARBA00022692"/>
    </source>
</evidence>
<evidence type="ECO:0000313" key="12">
    <source>
        <dbReference type="Proteomes" id="UP001596549"/>
    </source>
</evidence>
<evidence type="ECO:0000256" key="10">
    <source>
        <dbReference type="RuleBase" id="RU362071"/>
    </source>
</evidence>
<reference evidence="12" key="1">
    <citation type="journal article" date="2019" name="Int. J. Syst. Evol. Microbiol.">
        <title>The Global Catalogue of Microorganisms (GCM) 10K type strain sequencing project: providing services to taxonomists for standard genome sequencing and annotation.</title>
        <authorList>
            <consortium name="The Broad Institute Genomics Platform"/>
            <consortium name="The Broad Institute Genome Sequencing Center for Infectious Disease"/>
            <person name="Wu L."/>
            <person name="Ma J."/>
        </authorList>
    </citation>
    <scope>NUCLEOTIDE SEQUENCE [LARGE SCALE GENOMIC DNA]</scope>
    <source>
        <strain evidence="12">NBRC 106396</strain>
    </source>
</reference>
<evidence type="ECO:0000313" key="11">
    <source>
        <dbReference type="EMBL" id="MFC7372186.1"/>
    </source>
</evidence>
<comment type="subcellular location">
    <subcellularLocation>
        <location evidence="10">Cell membrane</location>
        <topology evidence="10">Multi-pass membrane protein</topology>
    </subcellularLocation>
    <subcellularLocation>
        <location evidence="10">Bacterial flagellum basal body</location>
    </subcellularLocation>
</comment>
<dbReference type="RefSeq" id="WP_379749501.1">
    <property type="nucleotide sequence ID" value="NZ_JBHTCP010000016.1"/>
</dbReference>
<keyword evidence="7 10" id="KW-0472">Membrane</keyword>
<keyword evidence="11" id="KW-0966">Cell projection</keyword>
<evidence type="ECO:0000256" key="4">
    <source>
        <dbReference type="ARBA" id="ARBA00022475"/>
    </source>
</evidence>
<dbReference type="NCBIfam" id="TIGR01400">
    <property type="entry name" value="fliR"/>
    <property type="match status" value="1"/>
</dbReference>
<dbReference type="Proteomes" id="UP001596549">
    <property type="component" value="Unassembled WGS sequence"/>
</dbReference>
<dbReference type="PANTHER" id="PTHR30065:SF1">
    <property type="entry name" value="SURFACE PRESENTATION OF ANTIGENS PROTEIN SPAR"/>
    <property type="match status" value="1"/>
</dbReference>
<dbReference type="InterPro" id="IPR002010">
    <property type="entry name" value="T3SS_IM_R"/>
</dbReference>
<keyword evidence="12" id="KW-1185">Reference proteome</keyword>
<keyword evidence="6 10" id="KW-1133">Transmembrane helix</keyword>
<sequence length="259" mass="28242">MIDINYLPSFLLIAARISSFFVTVPIFSNRSIPAMHKTAISLFISWIALYAVKPPAVAVDGEFILLLLKEVMTGLALGLIAAILFAAIQAAGGFIDLQMGFALANVFDPQTGAQSPLMGRYLYTFAILFLLSTDAHHLLLDGIFYSYQFIPLEYSVFHFGDENVLKTFAEAFSGMFLAAFQMAFPIVGALFLADLALGIMARTVPQLNIFVIGLPLKILISFLLLLIVLPVFFVSLSALMAQITEAMRALMEALGEGGR</sequence>
<evidence type="ECO:0000256" key="7">
    <source>
        <dbReference type="ARBA" id="ARBA00023136"/>
    </source>
</evidence>
<comment type="function">
    <text evidence="1 10">Role in flagellar biosynthesis.</text>
</comment>
<dbReference type="PRINTS" id="PR00953">
    <property type="entry name" value="TYPE3IMRPROT"/>
</dbReference>
<name>A0ABW2NP09_9BACL</name>
<proteinExistence type="inferred from homology"/>
<evidence type="ECO:0000256" key="1">
    <source>
        <dbReference type="ARBA" id="ARBA00002578"/>
    </source>
</evidence>
<keyword evidence="8 10" id="KW-0975">Bacterial flagellum</keyword>
<dbReference type="EMBL" id="JBHTCP010000016">
    <property type="protein sequence ID" value="MFC7372186.1"/>
    <property type="molecule type" value="Genomic_DNA"/>
</dbReference>
<evidence type="ECO:0000256" key="3">
    <source>
        <dbReference type="ARBA" id="ARBA00021717"/>
    </source>
</evidence>
<feature type="transmembrane region" description="Helical" evidence="10">
    <location>
        <begin position="72"/>
        <end position="95"/>
    </location>
</feature>
<evidence type="ECO:0000256" key="9">
    <source>
        <dbReference type="NCBIfam" id="TIGR01400"/>
    </source>
</evidence>